<sequence>MFKFVYWLILTSIIDLNIASISHSVATENPEVKAYSCDLAFADDVAGLANSQQSGHELTSLQSFLAKYKDNLELKSDLVLLLTQLKNINQDEEVVFYYCSSKAYANLQKPSLKSMQLIEATIEKIGSSNPKTLE</sequence>
<keyword evidence="2" id="KW-1185">Reference proteome</keyword>
<reference evidence="1 2" key="1">
    <citation type="submission" date="2019-06" db="EMBL/GenBank/DDBJ databases">
        <title>Draft genome of Aliikangiella marina GYP-15.</title>
        <authorList>
            <person name="Wang G."/>
        </authorList>
    </citation>
    <scope>NUCLEOTIDE SEQUENCE [LARGE SCALE GENOMIC DNA]</scope>
    <source>
        <strain evidence="1 2">GYP-15</strain>
    </source>
</reference>
<dbReference type="Proteomes" id="UP000317839">
    <property type="component" value="Unassembled WGS sequence"/>
</dbReference>
<proteinExistence type="predicted"/>
<name>A0A545T4Y1_9GAMM</name>
<dbReference type="EMBL" id="VIKR01000005">
    <property type="protein sequence ID" value="TQV72222.1"/>
    <property type="molecule type" value="Genomic_DNA"/>
</dbReference>
<dbReference type="RefSeq" id="WP_142943552.1">
    <property type="nucleotide sequence ID" value="NZ_VIKR01000005.1"/>
</dbReference>
<comment type="caution">
    <text evidence="1">The sequence shown here is derived from an EMBL/GenBank/DDBJ whole genome shotgun (WGS) entry which is preliminary data.</text>
</comment>
<evidence type="ECO:0000313" key="1">
    <source>
        <dbReference type="EMBL" id="TQV72222.1"/>
    </source>
</evidence>
<accession>A0A545T4Y1</accession>
<protein>
    <submittedName>
        <fullName evidence="1">Uncharacterized protein</fullName>
    </submittedName>
</protein>
<evidence type="ECO:0000313" key="2">
    <source>
        <dbReference type="Proteomes" id="UP000317839"/>
    </source>
</evidence>
<organism evidence="1 2">
    <name type="scientific">Aliikangiella marina</name>
    <dbReference type="NCBI Taxonomy" id="1712262"/>
    <lineage>
        <taxon>Bacteria</taxon>
        <taxon>Pseudomonadati</taxon>
        <taxon>Pseudomonadota</taxon>
        <taxon>Gammaproteobacteria</taxon>
        <taxon>Oceanospirillales</taxon>
        <taxon>Pleioneaceae</taxon>
        <taxon>Aliikangiella</taxon>
    </lineage>
</organism>
<gene>
    <name evidence="1" type="ORF">FLL45_18560</name>
</gene>
<dbReference type="AlphaFoldDB" id="A0A545T4Y1"/>